<dbReference type="AlphaFoldDB" id="A0ABD1U3B3"/>
<organism evidence="2 3">
    <name type="scientific">Abeliophyllum distichum</name>
    <dbReference type="NCBI Taxonomy" id="126358"/>
    <lineage>
        <taxon>Eukaryota</taxon>
        <taxon>Viridiplantae</taxon>
        <taxon>Streptophyta</taxon>
        <taxon>Embryophyta</taxon>
        <taxon>Tracheophyta</taxon>
        <taxon>Spermatophyta</taxon>
        <taxon>Magnoliopsida</taxon>
        <taxon>eudicotyledons</taxon>
        <taxon>Gunneridae</taxon>
        <taxon>Pentapetalae</taxon>
        <taxon>asterids</taxon>
        <taxon>lamiids</taxon>
        <taxon>Lamiales</taxon>
        <taxon>Oleaceae</taxon>
        <taxon>Forsythieae</taxon>
        <taxon>Abeliophyllum</taxon>
    </lineage>
</organism>
<gene>
    <name evidence="2" type="ORF">Adt_15342</name>
</gene>
<dbReference type="EMBL" id="JBFOLK010000004">
    <property type="protein sequence ID" value="KAL2519095.1"/>
    <property type="molecule type" value="Genomic_DNA"/>
</dbReference>
<protein>
    <submittedName>
        <fullName evidence="2">O-acyltransferase</fullName>
    </submittedName>
</protein>
<evidence type="ECO:0000313" key="3">
    <source>
        <dbReference type="Proteomes" id="UP001604336"/>
    </source>
</evidence>
<feature type="region of interest" description="Disordered" evidence="1">
    <location>
        <begin position="16"/>
        <end position="37"/>
    </location>
</feature>
<keyword evidence="3" id="KW-1185">Reference proteome</keyword>
<evidence type="ECO:0000313" key="2">
    <source>
        <dbReference type="EMBL" id="KAL2519095.1"/>
    </source>
</evidence>
<proteinExistence type="predicted"/>
<accession>A0ABD1U3B3</accession>
<sequence>MLLPLVADHTYCRSTTKTTTSNTHHSRDASTVRRRSSAVEVLELESNSLEAINDSDGDVNNNNGMGNLCGGVVELVWKKPSEYGTEGLNNGKEEEKEKICWRNSRPGHRRRLTIGRGYWVCR</sequence>
<evidence type="ECO:0000256" key="1">
    <source>
        <dbReference type="SAM" id="MobiDB-lite"/>
    </source>
</evidence>
<name>A0ABD1U3B3_9LAMI</name>
<dbReference type="Proteomes" id="UP001604336">
    <property type="component" value="Unassembled WGS sequence"/>
</dbReference>
<comment type="caution">
    <text evidence="2">The sequence shown here is derived from an EMBL/GenBank/DDBJ whole genome shotgun (WGS) entry which is preliminary data.</text>
</comment>
<reference evidence="3" key="1">
    <citation type="submission" date="2024-07" db="EMBL/GenBank/DDBJ databases">
        <title>Two chromosome-level genome assemblies of Korean endemic species Abeliophyllum distichum and Forsythia ovata (Oleaceae).</title>
        <authorList>
            <person name="Jang H."/>
        </authorList>
    </citation>
    <scope>NUCLEOTIDE SEQUENCE [LARGE SCALE GENOMIC DNA]</scope>
</reference>